<dbReference type="InterPro" id="IPR003694">
    <property type="entry name" value="NAD_synthase"/>
</dbReference>
<dbReference type="GO" id="GO:0004359">
    <property type="term" value="F:glutaminase activity"/>
    <property type="evidence" value="ECO:0007669"/>
    <property type="project" value="InterPro"/>
</dbReference>
<feature type="binding site" evidence="8">
    <location>
        <begin position="32"/>
        <end position="39"/>
    </location>
    <ligand>
        <name>ATP</name>
        <dbReference type="ChEBI" id="CHEBI:30616"/>
    </ligand>
</feature>
<dbReference type="PANTHER" id="PTHR23090:SF9">
    <property type="entry name" value="GLUTAMINE-DEPENDENT NAD(+) SYNTHETASE"/>
    <property type="match status" value="1"/>
</dbReference>
<dbReference type="Gene3D" id="3.40.50.620">
    <property type="entry name" value="HUPs"/>
    <property type="match status" value="1"/>
</dbReference>
<feature type="binding site" evidence="8">
    <location>
        <position position="186"/>
    </location>
    <ligand>
        <name>ATP</name>
        <dbReference type="ChEBI" id="CHEBI:30616"/>
    </ligand>
</feature>
<evidence type="ECO:0000256" key="9">
    <source>
        <dbReference type="RuleBase" id="RU003811"/>
    </source>
</evidence>
<dbReference type="InterPro" id="IPR022310">
    <property type="entry name" value="NAD/GMP_synthase"/>
</dbReference>
<comment type="caution">
    <text evidence="12">The sequence shown here is derived from an EMBL/GenBank/DDBJ whole genome shotgun (WGS) entry which is preliminary data.</text>
</comment>
<dbReference type="EC" id="6.3.1.5" evidence="8 10"/>
<evidence type="ECO:0000256" key="6">
    <source>
        <dbReference type="ARBA" id="ARBA00022842"/>
    </source>
</evidence>
<dbReference type="GO" id="GO:0005737">
    <property type="term" value="C:cytoplasm"/>
    <property type="evidence" value="ECO:0007669"/>
    <property type="project" value="InterPro"/>
</dbReference>
<evidence type="ECO:0000256" key="4">
    <source>
        <dbReference type="ARBA" id="ARBA00022741"/>
    </source>
</evidence>
<comment type="similarity">
    <text evidence="1 8 9">Belongs to the NAD synthetase family.</text>
</comment>
<dbReference type="Proteomes" id="UP001273136">
    <property type="component" value="Unassembled WGS sequence"/>
</dbReference>
<evidence type="ECO:0000256" key="7">
    <source>
        <dbReference type="ARBA" id="ARBA00023027"/>
    </source>
</evidence>
<feature type="binding site" description="in other chain" evidence="8">
    <location>
        <position position="148"/>
    </location>
    <ligand>
        <name>deamido-NAD(+)</name>
        <dbReference type="ChEBI" id="CHEBI:58437"/>
        <note>ligand shared between two neighboring subunits</note>
    </ligand>
</feature>
<keyword evidence="7 8" id="KW-0520">NAD</keyword>
<comment type="subunit">
    <text evidence="8">Homodimer.</text>
</comment>
<keyword evidence="6 8" id="KW-0460">Magnesium</keyword>
<gene>
    <name evidence="8 12" type="primary">nadE</name>
    <name evidence="12" type="ORF">McpAg1_13730</name>
</gene>
<feature type="binding site" description="in other chain" evidence="8">
    <location>
        <begin position="237"/>
        <end position="238"/>
    </location>
    <ligand>
        <name>deamido-NAD(+)</name>
        <dbReference type="ChEBI" id="CHEBI:58437"/>
        <note>ligand shared between two neighboring subunits</note>
    </ligand>
</feature>
<keyword evidence="13" id="KW-1185">Reference proteome</keyword>
<dbReference type="CDD" id="cd00553">
    <property type="entry name" value="NAD_synthase"/>
    <property type="match status" value="1"/>
</dbReference>
<feature type="binding site" description="in other chain" evidence="8">
    <location>
        <position position="115"/>
    </location>
    <ligand>
        <name>deamido-NAD(+)</name>
        <dbReference type="ChEBI" id="CHEBI:58437"/>
        <note>ligand shared between two neighboring subunits</note>
    </ligand>
</feature>
<sequence length="246" mass="26323">MQCNDIGCAVTRIKDLIRQTLWASHAKGIVVGVSGGIDSAVAAAVAVKALGPEHVFAVHLPSSTSSPQDQIDAAELCETLGIEMIIVPLGTVVDAAFEHPGMTDTPLLRGNYTARLRMATLYNIAASRDSLVCGTSNKTEYMIGYTTKWGDSAADVQPLLHLWKKDVYAVAEELGIPVSIIKKAPSAGFWPGQSDERELGITYCELDAALISLEAHDFVPETPLEETVLALVKKSSHKRTPAANLL</sequence>
<protein>
    <recommendedName>
        <fullName evidence="8 10">NH(3)-dependent NAD(+) synthetase</fullName>
        <ecNumber evidence="8 10">6.3.1.5</ecNumber>
    </recommendedName>
</protein>
<evidence type="ECO:0000256" key="3">
    <source>
        <dbReference type="ARBA" id="ARBA00022723"/>
    </source>
</evidence>
<evidence type="ECO:0000256" key="2">
    <source>
        <dbReference type="ARBA" id="ARBA00022598"/>
    </source>
</evidence>
<dbReference type="InterPro" id="IPR014729">
    <property type="entry name" value="Rossmann-like_a/b/a_fold"/>
</dbReference>
<accession>A0AAE4SAA9</accession>
<evidence type="ECO:0000313" key="12">
    <source>
        <dbReference type="EMBL" id="MDV0442146.1"/>
    </source>
</evidence>
<feature type="binding site" evidence="8">
    <location>
        <position position="140"/>
    </location>
    <ligand>
        <name>Mg(2+)</name>
        <dbReference type="ChEBI" id="CHEBI:18420"/>
    </ligand>
</feature>
<reference evidence="12" key="1">
    <citation type="submission" date="2023-06" db="EMBL/GenBank/DDBJ databases">
        <title>Genome sequence of Methancorpusculaceae sp. Ag1.</title>
        <authorList>
            <person name="Protasov E."/>
            <person name="Platt K."/>
            <person name="Poehlein A."/>
            <person name="Daniel R."/>
            <person name="Brune A."/>
        </authorList>
    </citation>
    <scope>NUCLEOTIDE SEQUENCE</scope>
    <source>
        <strain evidence="12">Ag1</strain>
    </source>
</reference>
<dbReference type="AlphaFoldDB" id="A0AAE4SAA9"/>
<evidence type="ECO:0000256" key="5">
    <source>
        <dbReference type="ARBA" id="ARBA00022840"/>
    </source>
</evidence>
<evidence type="ECO:0000256" key="1">
    <source>
        <dbReference type="ARBA" id="ARBA00005859"/>
    </source>
</evidence>
<keyword evidence="5 8" id="KW-0067">ATP-binding</keyword>
<comment type="pathway">
    <text evidence="8">Cofactor biosynthesis; NAD(+) biosynthesis; NAD(+) from deamido-NAD(+) (ammonia route): step 1/1.</text>
</comment>
<dbReference type="PANTHER" id="PTHR23090">
    <property type="entry name" value="NH 3 /GLUTAMINE-DEPENDENT NAD + SYNTHETASE"/>
    <property type="match status" value="1"/>
</dbReference>
<dbReference type="EMBL" id="JAWDKA010000007">
    <property type="protein sequence ID" value="MDV0442146.1"/>
    <property type="molecule type" value="Genomic_DNA"/>
</dbReference>
<keyword evidence="2 8" id="KW-0436">Ligase</keyword>
<dbReference type="Pfam" id="PF02540">
    <property type="entry name" value="NAD_synthase"/>
    <property type="match status" value="1"/>
</dbReference>
<dbReference type="GO" id="GO:0003952">
    <property type="term" value="F:NAD+ synthase (glutamine-hydrolyzing) activity"/>
    <property type="evidence" value="ECO:0007669"/>
    <property type="project" value="InterPro"/>
</dbReference>
<evidence type="ECO:0000256" key="8">
    <source>
        <dbReference type="HAMAP-Rule" id="MF_00193"/>
    </source>
</evidence>
<dbReference type="GO" id="GO:0009435">
    <property type="term" value="P:NAD+ biosynthetic process"/>
    <property type="evidence" value="ECO:0007669"/>
    <property type="project" value="UniProtKB-UniRule"/>
</dbReference>
<dbReference type="RefSeq" id="WP_338094551.1">
    <property type="nucleotide sequence ID" value="NZ_JAWDKA010000007.1"/>
</dbReference>
<organism evidence="12 13">
    <name type="scientific">Methanorbis furvi</name>
    <dbReference type="NCBI Taxonomy" id="3028299"/>
    <lineage>
        <taxon>Archaea</taxon>
        <taxon>Methanobacteriati</taxon>
        <taxon>Methanobacteriota</taxon>
        <taxon>Stenosarchaea group</taxon>
        <taxon>Methanomicrobia</taxon>
        <taxon>Methanomicrobiales</taxon>
        <taxon>Methanocorpusculaceae</taxon>
        <taxon>Methanorbis</taxon>
    </lineage>
</organism>
<dbReference type="GO" id="GO:0008795">
    <property type="term" value="F:NAD+ synthase activity"/>
    <property type="evidence" value="ECO:0007669"/>
    <property type="project" value="UniProtKB-UniRule"/>
</dbReference>
<proteinExistence type="inferred from homology"/>
<dbReference type="InterPro" id="IPR022926">
    <property type="entry name" value="NH(3)-dep_NAD(+)_synth"/>
</dbReference>
<keyword evidence="3 8" id="KW-0479">Metal-binding</keyword>
<dbReference type="GO" id="GO:0005524">
    <property type="term" value="F:ATP binding"/>
    <property type="evidence" value="ECO:0007669"/>
    <property type="project" value="UniProtKB-UniRule"/>
</dbReference>
<keyword evidence="4 8" id="KW-0547">Nucleotide-binding</keyword>
<comment type="function">
    <text evidence="8">Catalyzes the ATP-dependent amidation of deamido-NAD to form NAD. Uses ammonia as a nitrogen source.</text>
</comment>
<feature type="binding site" evidence="8">
    <location>
        <position position="164"/>
    </location>
    <ligand>
        <name>ATP</name>
        <dbReference type="ChEBI" id="CHEBI:30616"/>
    </ligand>
</feature>
<name>A0AAE4SAA9_9EURY</name>
<feature type="binding site" evidence="8">
    <location>
        <position position="135"/>
    </location>
    <ligand>
        <name>ATP</name>
        <dbReference type="ChEBI" id="CHEBI:30616"/>
    </ligand>
</feature>
<evidence type="ECO:0000313" key="13">
    <source>
        <dbReference type="Proteomes" id="UP001273136"/>
    </source>
</evidence>
<dbReference type="HAMAP" id="MF_00193">
    <property type="entry name" value="NadE_ammonia_dep"/>
    <property type="match status" value="1"/>
</dbReference>
<dbReference type="SUPFAM" id="SSF52402">
    <property type="entry name" value="Adenine nucleotide alpha hydrolases-like"/>
    <property type="match status" value="1"/>
</dbReference>
<evidence type="ECO:0000259" key="11">
    <source>
        <dbReference type="Pfam" id="PF02540"/>
    </source>
</evidence>
<feature type="domain" description="NAD/GMP synthase" evidence="11">
    <location>
        <begin position="10"/>
        <end position="241"/>
    </location>
</feature>
<feature type="binding site" evidence="8">
    <location>
        <position position="155"/>
    </location>
    <ligand>
        <name>deamido-NAD(+)</name>
        <dbReference type="ChEBI" id="CHEBI:58437"/>
        <note>ligand shared between two neighboring subunits</note>
    </ligand>
</feature>
<evidence type="ECO:0000256" key="10">
    <source>
        <dbReference type="RuleBase" id="RU003812"/>
    </source>
</evidence>
<dbReference type="NCBIfam" id="TIGR00552">
    <property type="entry name" value="nadE"/>
    <property type="match status" value="1"/>
</dbReference>
<comment type="catalytic activity">
    <reaction evidence="8 10">
        <text>deamido-NAD(+) + NH4(+) + ATP = AMP + diphosphate + NAD(+) + H(+)</text>
        <dbReference type="Rhea" id="RHEA:21188"/>
        <dbReference type="ChEBI" id="CHEBI:15378"/>
        <dbReference type="ChEBI" id="CHEBI:28938"/>
        <dbReference type="ChEBI" id="CHEBI:30616"/>
        <dbReference type="ChEBI" id="CHEBI:33019"/>
        <dbReference type="ChEBI" id="CHEBI:57540"/>
        <dbReference type="ChEBI" id="CHEBI:58437"/>
        <dbReference type="ChEBI" id="CHEBI:456215"/>
        <dbReference type="EC" id="6.3.1.5"/>
    </reaction>
</comment>
<feature type="binding site" evidence="8">
    <location>
        <position position="38"/>
    </location>
    <ligand>
        <name>Mg(2+)</name>
        <dbReference type="ChEBI" id="CHEBI:18420"/>
    </ligand>
</feature>
<dbReference type="GO" id="GO:0046872">
    <property type="term" value="F:metal ion binding"/>
    <property type="evidence" value="ECO:0007669"/>
    <property type="project" value="UniProtKB-KW"/>
</dbReference>